<dbReference type="Gene3D" id="1.10.10.10">
    <property type="entry name" value="Winged helix-like DNA-binding domain superfamily/Winged helix DNA-binding domain"/>
    <property type="match status" value="1"/>
</dbReference>
<evidence type="ECO:0000256" key="5">
    <source>
        <dbReference type="SAM" id="MobiDB-lite"/>
    </source>
</evidence>
<dbReference type="GO" id="GO:0003677">
    <property type="term" value="F:DNA binding"/>
    <property type="evidence" value="ECO:0007669"/>
    <property type="project" value="UniProtKB-KW"/>
</dbReference>
<dbReference type="SUPFAM" id="SSF46785">
    <property type="entry name" value="Winged helix' DNA-binding domain"/>
    <property type="match status" value="1"/>
</dbReference>
<feature type="domain" description="HTH lysR-type" evidence="6">
    <location>
        <begin position="1"/>
        <end position="59"/>
    </location>
</feature>
<name>A0A7X0SQB1_9BACL</name>
<dbReference type="PROSITE" id="PS50931">
    <property type="entry name" value="HTH_LYSR"/>
    <property type="match status" value="1"/>
</dbReference>
<gene>
    <name evidence="7" type="ORF">H7C18_25045</name>
</gene>
<dbReference type="AlphaFoldDB" id="A0A7X0SQB1"/>
<dbReference type="RefSeq" id="WP_185131838.1">
    <property type="nucleotide sequence ID" value="NZ_JACJVO010000032.1"/>
</dbReference>
<dbReference type="InterPro" id="IPR036388">
    <property type="entry name" value="WH-like_DNA-bd_sf"/>
</dbReference>
<dbReference type="Proteomes" id="UP000564644">
    <property type="component" value="Unassembled WGS sequence"/>
</dbReference>
<evidence type="ECO:0000256" key="1">
    <source>
        <dbReference type="ARBA" id="ARBA00009437"/>
    </source>
</evidence>
<dbReference type="PRINTS" id="PR00039">
    <property type="entry name" value="HTHLYSR"/>
</dbReference>
<keyword evidence="2" id="KW-0805">Transcription regulation</keyword>
<proteinExistence type="inferred from homology"/>
<dbReference type="Pfam" id="PF03466">
    <property type="entry name" value="LysR_substrate"/>
    <property type="match status" value="1"/>
</dbReference>
<reference evidence="7 8" key="1">
    <citation type="submission" date="2020-08" db="EMBL/GenBank/DDBJ databases">
        <title>Cohnella phylogeny.</title>
        <authorList>
            <person name="Dunlap C."/>
        </authorList>
    </citation>
    <scope>NUCLEOTIDE SEQUENCE [LARGE SCALE GENOMIC DNA]</scope>
    <source>
        <strain evidence="7 8">CBP 2801</strain>
    </source>
</reference>
<dbReference type="GO" id="GO:0003700">
    <property type="term" value="F:DNA-binding transcription factor activity"/>
    <property type="evidence" value="ECO:0007669"/>
    <property type="project" value="InterPro"/>
</dbReference>
<evidence type="ECO:0000256" key="3">
    <source>
        <dbReference type="ARBA" id="ARBA00023125"/>
    </source>
</evidence>
<evidence type="ECO:0000256" key="4">
    <source>
        <dbReference type="ARBA" id="ARBA00023163"/>
    </source>
</evidence>
<protein>
    <submittedName>
        <fullName evidence="7">LysR family transcriptional regulator</fullName>
    </submittedName>
</protein>
<dbReference type="InterPro" id="IPR036390">
    <property type="entry name" value="WH_DNA-bd_sf"/>
</dbReference>
<dbReference type="InterPro" id="IPR050950">
    <property type="entry name" value="HTH-type_LysR_regulators"/>
</dbReference>
<comment type="caution">
    <text evidence="7">The sequence shown here is derived from an EMBL/GenBank/DDBJ whole genome shotgun (WGS) entry which is preliminary data.</text>
</comment>
<dbReference type="FunFam" id="1.10.10.10:FF:000001">
    <property type="entry name" value="LysR family transcriptional regulator"/>
    <property type="match status" value="1"/>
</dbReference>
<evidence type="ECO:0000313" key="7">
    <source>
        <dbReference type="EMBL" id="MBB6734192.1"/>
    </source>
</evidence>
<dbReference type="Pfam" id="PF00126">
    <property type="entry name" value="HTH_1"/>
    <property type="match status" value="1"/>
</dbReference>
<dbReference type="GO" id="GO:0005829">
    <property type="term" value="C:cytosol"/>
    <property type="evidence" value="ECO:0007669"/>
    <property type="project" value="TreeGrafter"/>
</dbReference>
<organism evidence="7 8">
    <name type="scientific">Cohnella zeiphila</name>
    <dbReference type="NCBI Taxonomy" id="2761120"/>
    <lineage>
        <taxon>Bacteria</taxon>
        <taxon>Bacillati</taxon>
        <taxon>Bacillota</taxon>
        <taxon>Bacilli</taxon>
        <taxon>Bacillales</taxon>
        <taxon>Paenibacillaceae</taxon>
        <taxon>Cohnella</taxon>
    </lineage>
</organism>
<dbReference type="InterPro" id="IPR000847">
    <property type="entry name" value="LysR_HTH_N"/>
</dbReference>
<sequence length="316" mass="35495">MNRSTLQLIVKISELGSFTKAGLELNMTQPAVSRAVNMLEAELGVTLLIRNRRQGVMLTDIGERVVRLFRGILDGYEKVDQEAAREKGLETGTVRIGAFPVASTYFVPKLLSQIANSYPNIKFEILEGTIAEIKEWIECRRIDVGFIIPPIDEFDAFHLHREELYAVFRNDHPLTAKTVIQAADLLDQSLIVCTAGYESPVMGWFDRSGESIKAKYSLYNNMTTLQFIQEGMGISVMAELSLMNLPDNMEIRRLDPPGYRDIYLAVSSFDESSIAAKMFIETALRLFRSPADGAVADKRNLPAGNETEERQPDHKI</sequence>
<dbReference type="CDD" id="cd05466">
    <property type="entry name" value="PBP2_LTTR_substrate"/>
    <property type="match status" value="1"/>
</dbReference>
<dbReference type="InterPro" id="IPR005119">
    <property type="entry name" value="LysR_subst-bd"/>
</dbReference>
<dbReference type="EMBL" id="JACJVO010000032">
    <property type="protein sequence ID" value="MBB6734192.1"/>
    <property type="molecule type" value="Genomic_DNA"/>
</dbReference>
<dbReference type="PANTHER" id="PTHR30419:SF24">
    <property type="entry name" value="HTH-TYPE TRANSCRIPTIONAL REGULATOR CZCR"/>
    <property type="match status" value="1"/>
</dbReference>
<dbReference type="PANTHER" id="PTHR30419">
    <property type="entry name" value="HTH-TYPE TRANSCRIPTIONAL REGULATOR YBHD"/>
    <property type="match status" value="1"/>
</dbReference>
<dbReference type="Gene3D" id="3.40.190.290">
    <property type="match status" value="1"/>
</dbReference>
<dbReference type="SUPFAM" id="SSF53850">
    <property type="entry name" value="Periplasmic binding protein-like II"/>
    <property type="match status" value="1"/>
</dbReference>
<keyword evidence="3" id="KW-0238">DNA-binding</keyword>
<evidence type="ECO:0000313" key="8">
    <source>
        <dbReference type="Proteomes" id="UP000564644"/>
    </source>
</evidence>
<evidence type="ECO:0000256" key="2">
    <source>
        <dbReference type="ARBA" id="ARBA00023015"/>
    </source>
</evidence>
<keyword evidence="8" id="KW-1185">Reference proteome</keyword>
<evidence type="ECO:0000259" key="6">
    <source>
        <dbReference type="PROSITE" id="PS50931"/>
    </source>
</evidence>
<feature type="region of interest" description="Disordered" evidence="5">
    <location>
        <begin position="297"/>
        <end position="316"/>
    </location>
</feature>
<feature type="compositionally biased region" description="Basic and acidic residues" evidence="5">
    <location>
        <begin position="307"/>
        <end position="316"/>
    </location>
</feature>
<keyword evidence="4" id="KW-0804">Transcription</keyword>
<accession>A0A7X0SQB1</accession>
<comment type="similarity">
    <text evidence="1">Belongs to the LysR transcriptional regulatory family.</text>
</comment>